<accession>A0A9Q8PLW1</accession>
<dbReference type="KEGG" id="ffu:CLAFUR5_14113"/>
<organism evidence="1 2">
    <name type="scientific">Passalora fulva</name>
    <name type="common">Tomato leaf mold</name>
    <name type="synonym">Cladosporium fulvum</name>
    <dbReference type="NCBI Taxonomy" id="5499"/>
    <lineage>
        <taxon>Eukaryota</taxon>
        <taxon>Fungi</taxon>
        <taxon>Dikarya</taxon>
        <taxon>Ascomycota</taxon>
        <taxon>Pezizomycotina</taxon>
        <taxon>Dothideomycetes</taxon>
        <taxon>Dothideomycetidae</taxon>
        <taxon>Mycosphaerellales</taxon>
        <taxon>Mycosphaerellaceae</taxon>
        <taxon>Fulvia</taxon>
    </lineage>
</organism>
<reference evidence="1" key="2">
    <citation type="journal article" date="2022" name="Microb. Genom.">
        <title>A chromosome-scale genome assembly of the tomato pathogen Cladosporium fulvum reveals a compartmentalized genome architecture and the presence of a dispensable chromosome.</title>
        <authorList>
            <person name="Zaccaron A.Z."/>
            <person name="Chen L.H."/>
            <person name="Samaras A."/>
            <person name="Stergiopoulos I."/>
        </authorList>
    </citation>
    <scope>NUCLEOTIDE SEQUENCE</scope>
    <source>
        <strain evidence="1">Race5_Kim</strain>
    </source>
</reference>
<proteinExistence type="predicted"/>
<reference evidence="1" key="1">
    <citation type="submission" date="2021-12" db="EMBL/GenBank/DDBJ databases">
        <authorList>
            <person name="Zaccaron A."/>
            <person name="Stergiopoulos I."/>
        </authorList>
    </citation>
    <scope>NUCLEOTIDE SEQUENCE</scope>
    <source>
        <strain evidence="1">Race5_Kim</strain>
    </source>
</reference>
<protein>
    <submittedName>
        <fullName evidence="1">Uncharacterized protein</fullName>
    </submittedName>
</protein>
<name>A0A9Q8PLW1_PASFU</name>
<evidence type="ECO:0000313" key="1">
    <source>
        <dbReference type="EMBL" id="UJO25019.1"/>
    </source>
</evidence>
<dbReference type="EMBL" id="CP090175">
    <property type="protein sequence ID" value="UJO25019.1"/>
    <property type="molecule type" value="Genomic_DNA"/>
</dbReference>
<dbReference type="RefSeq" id="XP_047769385.1">
    <property type="nucleotide sequence ID" value="XM_047913261.1"/>
</dbReference>
<dbReference type="Proteomes" id="UP000756132">
    <property type="component" value="Chromosome 13"/>
</dbReference>
<dbReference type="AlphaFoldDB" id="A0A9Q8PLW1"/>
<gene>
    <name evidence="1" type="ORF">CLAFUR5_14113</name>
</gene>
<sequence>MELTGIQSTGMELTGGEDMELPQSMYMPQGMLLDGEVLMGDEACWVYVPSYDLTMVEADKDEFIKAIRRARGM</sequence>
<dbReference type="GeneID" id="71993991"/>
<evidence type="ECO:0000313" key="2">
    <source>
        <dbReference type="Proteomes" id="UP000756132"/>
    </source>
</evidence>
<keyword evidence="2" id="KW-1185">Reference proteome</keyword>